<reference evidence="1" key="1">
    <citation type="submission" date="2023-10" db="EMBL/GenBank/DDBJ databases">
        <authorList>
            <person name="Domelevo Entfellner J.-B."/>
        </authorList>
    </citation>
    <scope>NUCLEOTIDE SEQUENCE</scope>
</reference>
<organism evidence="1 2">
    <name type="scientific">Sphenostylis stenocarpa</name>
    <dbReference type="NCBI Taxonomy" id="92480"/>
    <lineage>
        <taxon>Eukaryota</taxon>
        <taxon>Viridiplantae</taxon>
        <taxon>Streptophyta</taxon>
        <taxon>Embryophyta</taxon>
        <taxon>Tracheophyta</taxon>
        <taxon>Spermatophyta</taxon>
        <taxon>Magnoliopsida</taxon>
        <taxon>eudicotyledons</taxon>
        <taxon>Gunneridae</taxon>
        <taxon>Pentapetalae</taxon>
        <taxon>rosids</taxon>
        <taxon>fabids</taxon>
        <taxon>Fabales</taxon>
        <taxon>Fabaceae</taxon>
        <taxon>Papilionoideae</taxon>
        <taxon>50 kb inversion clade</taxon>
        <taxon>NPAAA clade</taxon>
        <taxon>indigoferoid/millettioid clade</taxon>
        <taxon>Phaseoleae</taxon>
        <taxon>Sphenostylis</taxon>
    </lineage>
</organism>
<dbReference type="EMBL" id="OY731405">
    <property type="protein sequence ID" value="CAJ1970620.1"/>
    <property type="molecule type" value="Genomic_DNA"/>
</dbReference>
<name>A0AA86SXW9_9FABA</name>
<accession>A0AA86SXW9</accession>
<dbReference type="Proteomes" id="UP001189624">
    <property type="component" value="Chromosome 8"/>
</dbReference>
<evidence type="ECO:0000313" key="1">
    <source>
        <dbReference type="EMBL" id="CAJ1970620.1"/>
    </source>
</evidence>
<proteinExistence type="predicted"/>
<evidence type="ECO:0000313" key="2">
    <source>
        <dbReference type="Proteomes" id="UP001189624"/>
    </source>
</evidence>
<keyword evidence="2" id="KW-1185">Reference proteome</keyword>
<protein>
    <submittedName>
        <fullName evidence="1">Uncharacterized protein</fullName>
    </submittedName>
</protein>
<dbReference type="AlphaFoldDB" id="A0AA86SXW9"/>
<gene>
    <name evidence="1" type="ORF">AYBTSS11_LOCUS22605</name>
</gene>
<sequence length="70" mass="8091">MDKESKIQKHKTAKFKMHQNKLPRKIQKAVNVLSEQGNPDCQKLHGVRRFSGRLFTTDSVLCQFLPPLNT</sequence>
<dbReference type="Gramene" id="rna-AYBTSS11_LOCUS22605">
    <property type="protein sequence ID" value="CAJ1970620.1"/>
    <property type="gene ID" value="gene-AYBTSS11_LOCUS22605"/>
</dbReference>